<organism evidence="3 4">
    <name type="scientific">Adineta ricciae</name>
    <name type="common">Rotifer</name>
    <dbReference type="NCBI Taxonomy" id="249248"/>
    <lineage>
        <taxon>Eukaryota</taxon>
        <taxon>Metazoa</taxon>
        <taxon>Spiralia</taxon>
        <taxon>Gnathifera</taxon>
        <taxon>Rotifera</taxon>
        <taxon>Eurotatoria</taxon>
        <taxon>Bdelloidea</taxon>
        <taxon>Adinetida</taxon>
        <taxon>Adinetidae</taxon>
        <taxon>Adineta</taxon>
    </lineage>
</organism>
<protein>
    <submittedName>
        <fullName evidence="3">Uncharacterized protein</fullName>
    </submittedName>
</protein>
<keyword evidence="1" id="KW-0175">Coiled coil</keyword>
<evidence type="ECO:0000256" key="2">
    <source>
        <dbReference type="SAM" id="MobiDB-lite"/>
    </source>
</evidence>
<evidence type="ECO:0000256" key="1">
    <source>
        <dbReference type="SAM" id="Coils"/>
    </source>
</evidence>
<comment type="caution">
    <text evidence="3">The sequence shown here is derived from an EMBL/GenBank/DDBJ whole genome shotgun (WGS) entry which is preliminary data.</text>
</comment>
<dbReference type="Proteomes" id="UP000663828">
    <property type="component" value="Unassembled WGS sequence"/>
</dbReference>
<sequence length="327" mass="38283">MDSSKIMDVNRNFPTTPTSDELKPPIFTPRECSSSSADSHSNIYALNLTHIPEVHTPITDFSFNEQSRREREIAHQSSVITRDSFRTTYSSLQTMLSQMQLKVAAAFLQETEYLQQREQRLEHEERTLTDRQRQLETIRHERERMEEDFLQIKDRIDAAVVHVTKFKTDGSEILENLFTESRQIDEQLSYLIAESMASLARSRTIIHSKTNEFHHKSDEIRSEIQDRMALINQTESAISVMLELVHSLNQLNSEHSQDLSIVKTDFDRKYQEFYDLSETTKHHWDTKKELEQIYLLEDEKNQAQKDLLEQTLLLENLKTILGKAVIP</sequence>
<keyword evidence="4" id="KW-1185">Reference proteome</keyword>
<proteinExistence type="predicted"/>
<dbReference type="AlphaFoldDB" id="A0A814QAT4"/>
<feature type="coiled-coil region" evidence="1">
    <location>
        <begin position="114"/>
        <end position="155"/>
    </location>
</feature>
<accession>A0A814QAT4</accession>
<reference evidence="3" key="1">
    <citation type="submission" date="2021-02" db="EMBL/GenBank/DDBJ databases">
        <authorList>
            <person name="Nowell W R."/>
        </authorList>
    </citation>
    <scope>NUCLEOTIDE SEQUENCE</scope>
</reference>
<feature type="region of interest" description="Disordered" evidence="2">
    <location>
        <begin position="1"/>
        <end position="35"/>
    </location>
</feature>
<name>A0A814QAT4_ADIRI</name>
<evidence type="ECO:0000313" key="3">
    <source>
        <dbReference type="EMBL" id="CAF1116981.1"/>
    </source>
</evidence>
<gene>
    <name evidence="3" type="ORF">XAT740_LOCUS19170</name>
</gene>
<evidence type="ECO:0000313" key="4">
    <source>
        <dbReference type="Proteomes" id="UP000663828"/>
    </source>
</evidence>
<dbReference type="EMBL" id="CAJNOR010001301">
    <property type="protein sequence ID" value="CAF1116981.1"/>
    <property type="molecule type" value="Genomic_DNA"/>
</dbReference>